<dbReference type="PANTHER" id="PTHR22916">
    <property type="entry name" value="GLYCOSYLTRANSFERASE"/>
    <property type="match status" value="1"/>
</dbReference>
<organism evidence="2 3">
    <name type="scientific">Bifidobacterium tibiigranuli</name>
    <dbReference type="NCBI Taxonomy" id="2172043"/>
    <lineage>
        <taxon>Bacteria</taxon>
        <taxon>Bacillati</taxon>
        <taxon>Actinomycetota</taxon>
        <taxon>Actinomycetes</taxon>
        <taxon>Bifidobacteriales</taxon>
        <taxon>Bifidobacteriaceae</taxon>
        <taxon>Bifidobacterium</taxon>
    </lineage>
</organism>
<dbReference type="Gene3D" id="3.90.550.10">
    <property type="entry name" value="Spore Coat Polysaccharide Biosynthesis Protein SpsA, Chain A"/>
    <property type="match status" value="1"/>
</dbReference>
<proteinExistence type="predicted"/>
<dbReference type="CDD" id="cd00761">
    <property type="entry name" value="Glyco_tranf_GTA_type"/>
    <property type="match status" value="1"/>
</dbReference>
<dbReference type="InterPro" id="IPR029044">
    <property type="entry name" value="Nucleotide-diphossugar_trans"/>
</dbReference>
<dbReference type="AlphaFoldDB" id="A0A5N6S190"/>
<dbReference type="PANTHER" id="PTHR22916:SF3">
    <property type="entry name" value="UDP-GLCNAC:BETAGAL BETA-1,3-N-ACETYLGLUCOSAMINYLTRANSFERASE-LIKE PROTEIN 1"/>
    <property type="match status" value="1"/>
</dbReference>
<comment type="caution">
    <text evidence="2">The sequence shown here is derived from an EMBL/GenBank/DDBJ whole genome shotgun (WGS) entry which is preliminary data.</text>
</comment>
<name>A0A5N6S190_9BIFI</name>
<gene>
    <name evidence="2" type="ORF">DDE84_08065</name>
</gene>
<evidence type="ECO:0000259" key="1">
    <source>
        <dbReference type="Pfam" id="PF00535"/>
    </source>
</evidence>
<dbReference type="RefSeq" id="WP_152581195.1">
    <property type="nucleotide sequence ID" value="NZ_QDAG01000008.1"/>
</dbReference>
<dbReference type="GeneID" id="78127635"/>
<protein>
    <submittedName>
        <fullName evidence="2">Glycosyltransferase family 2 protein</fullName>
    </submittedName>
</protein>
<dbReference type="SUPFAM" id="SSF53448">
    <property type="entry name" value="Nucleotide-diphospho-sugar transferases"/>
    <property type="match status" value="1"/>
</dbReference>
<dbReference type="GO" id="GO:0016758">
    <property type="term" value="F:hexosyltransferase activity"/>
    <property type="evidence" value="ECO:0007669"/>
    <property type="project" value="UniProtKB-ARBA"/>
</dbReference>
<dbReference type="InterPro" id="IPR001173">
    <property type="entry name" value="Glyco_trans_2-like"/>
</dbReference>
<feature type="domain" description="Glycosyltransferase 2-like" evidence="1">
    <location>
        <begin position="8"/>
        <end position="128"/>
    </location>
</feature>
<dbReference type="OrthoDB" id="2676521at2"/>
<dbReference type="EMBL" id="QDAG01000008">
    <property type="protein sequence ID" value="KAE8127433.1"/>
    <property type="molecule type" value="Genomic_DNA"/>
</dbReference>
<keyword evidence="3" id="KW-1185">Reference proteome</keyword>
<reference evidence="2 3" key="1">
    <citation type="submission" date="2018-04" db="EMBL/GenBank/DDBJ databases">
        <authorList>
            <person name="Eckel V.P."/>
            <person name="Vogel R.F."/>
        </authorList>
    </citation>
    <scope>NUCLEOTIDE SEQUENCE [LARGE SCALE GENOMIC DNA]</scope>
    <source>
        <strain evidence="3">TMW 2.1764</strain>
    </source>
</reference>
<accession>A0A5N6S190</accession>
<sequence length="327" mass="37697">MNDPKKLSVIVPVFNTKPEYLEQCFSGFLNNFDSRIELIVVDDGSHEDTRSQLRSIQQRCVNSMTLILQENSGQNAARKRGIEAASGEYIGFLDSDDYIQWDDFLRVLDACDGGKDLIGFNCKVVNDSGIVADGYGYSDSAGAEEDIRRPMMAHCAELWMQVIRRPLLSEDFFCEDISIGEDLAAVFLVLSQSQSCEVLDCAPYRYRQHQGSVMHNTKPEARLDIVKSFEFMISALGPKLHSYHDELEWQAIHHILYAEVWYLLCGGLHNMDYVCRLTSWVDLTFPNWKNNPYYLREPRDITSSLIVRRRFRLFAMLHKLKSILRRK</sequence>
<dbReference type="Pfam" id="PF00535">
    <property type="entry name" value="Glycos_transf_2"/>
    <property type="match status" value="1"/>
</dbReference>
<keyword evidence="2" id="KW-0808">Transferase</keyword>
<evidence type="ECO:0000313" key="3">
    <source>
        <dbReference type="Proteomes" id="UP000325415"/>
    </source>
</evidence>
<evidence type="ECO:0000313" key="2">
    <source>
        <dbReference type="EMBL" id="KAE8127433.1"/>
    </source>
</evidence>
<dbReference type="Proteomes" id="UP000325415">
    <property type="component" value="Unassembled WGS sequence"/>
</dbReference>